<name>A0A5C3EN16_9BASI</name>
<dbReference type="EMBL" id="OOIN01000034">
    <property type="protein sequence ID" value="SPO30609.1"/>
    <property type="molecule type" value="Genomic_DNA"/>
</dbReference>
<feature type="compositionally biased region" description="Gly residues" evidence="1">
    <location>
        <begin position="175"/>
        <end position="185"/>
    </location>
</feature>
<sequence>MFTSTLDASGEVSDGGYDLHDLIDLGDSTDDDLGFTQLPPPAALAVQDAVVTKFGPQLEVEEDESEYEDEDMGEMEEEEKEEEIKGKEREECEEEEEGVEETQVDVQQVAAVEIDSEEEKEESAEEEEESEKFQVIVKETPSPPIVLVVQNKGGDEKKHTARCSVSRGRWHGRGRGGTGAGGGVRVGRPSPTVDASIILDKDKEPIHPAPNTNKLRTCSATPSARGRGRPRGNISTKSPCSSTASIDIATDEEITPPTSPATYLNPISSGGTKPVIMTEDHYDMNGVKTPPLTPTPTPTKKMVQRKRKVAENSPIPASGEVLSVGAVGEEGTPVQKKRFYKSKEVPEISCPQKQERSTVAVQADIPASPSRRKSKVVRKVSSKAKFQLYSILPSEGLDYSQTASAAFSSRLIGLAR</sequence>
<feature type="compositionally biased region" description="Acidic residues" evidence="1">
    <location>
        <begin position="91"/>
        <end position="103"/>
    </location>
</feature>
<evidence type="ECO:0000313" key="3">
    <source>
        <dbReference type="Proteomes" id="UP000324022"/>
    </source>
</evidence>
<dbReference type="AlphaFoldDB" id="A0A5C3EN16"/>
<accession>A0A5C3EN16</accession>
<keyword evidence="3" id="KW-1185">Reference proteome</keyword>
<feature type="compositionally biased region" description="Polar residues" evidence="1">
    <location>
        <begin position="233"/>
        <end position="245"/>
    </location>
</feature>
<feature type="compositionally biased region" description="Acidic residues" evidence="1">
    <location>
        <begin position="59"/>
        <end position="81"/>
    </location>
</feature>
<reference evidence="2 3" key="1">
    <citation type="submission" date="2018-03" db="EMBL/GenBank/DDBJ databases">
        <authorList>
            <person name="Guldener U."/>
        </authorList>
    </citation>
    <scope>NUCLEOTIDE SEQUENCE [LARGE SCALE GENOMIC DNA]</scope>
    <source>
        <strain evidence="2 3">NBRC100155</strain>
    </source>
</reference>
<feature type="region of interest" description="Disordered" evidence="1">
    <location>
        <begin position="56"/>
        <end position="277"/>
    </location>
</feature>
<gene>
    <name evidence="2" type="ORF">UTRI_05226</name>
</gene>
<feature type="compositionally biased region" description="Acidic residues" evidence="1">
    <location>
        <begin position="114"/>
        <end position="130"/>
    </location>
</feature>
<feature type="compositionally biased region" description="Polar residues" evidence="1">
    <location>
        <begin position="260"/>
        <end position="271"/>
    </location>
</feature>
<feature type="compositionally biased region" description="Polar residues" evidence="1">
    <location>
        <begin position="210"/>
        <end position="222"/>
    </location>
</feature>
<dbReference type="Proteomes" id="UP000324022">
    <property type="component" value="Unassembled WGS sequence"/>
</dbReference>
<protein>
    <submittedName>
        <fullName evidence="2">Uncharacterized protein</fullName>
    </submittedName>
</protein>
<organism evidence="2 3">
    <name type="scientific">Ustilago trichophora</name>
    <dbReference type="NCBI Taxonomy" id="86804"/>
    <lineage>
        <taxon>Eukaryota</taxon>
        <taxon>Fungi</taxon>
        <taxon>Dikarya</taxon>
        <taxon>Basidiomycota</taxon>
        <taxon>Ustilaginomycotina</taxon>
        <taxon>Ustilaginomycetes</taxon>
        <taxon>Ustilaginales</taxon>
        <taxon>Ustilaginaceae</taxon>
        <taxon>Ustilago</taxon>
    </lineage>
</organism>
<proteinExistence type="predicted"/>
<evidence type="ECO:0000256" key="1">
    <source>
        <dbReference type="SAM" id="MobiDB-lite"/>
    </source>
</evidence>
<evidence type="ECO:0000313" key="2">
    <source>
        <dbReference type="EMBL" id="SPO30609.1"/>
    </source>
</evidence>